<evidence type="ECO:0000313" key="3">
    <source>
        <dbReference type="EnsemblPlants" id="AUR62034923-RA:cds"/>
    </source>
</evidence>
<proteinExistence type="predicted"/>
<keyword evidence="4" id="KW-1185">Reference proteome</keyword>
<accession>A0A803MTD2</accession>
<evidence type="ECO:0000313" key="4">
    <source>
        <dbReference type="Proteomes" id="UP000596660"/>
    </source>
</evidence>
<dbReference type="Proteomes" id="UP000596660">
    <property type="component" value="Unplaced"/>
</dbReference>
<dbReference type="AlphaFoldDB" id="A0A803MTD2"/>
<dbReference type="RefSeq" id="XP_021737662.1">
    <property type="nucleotide sequence ID" value="XM_021881970.1"/>
</dbReference>
<dbReference type="Gramene" id="AUR62034923-RA">
    <property type="protein sequence ID" value="AUR62034923-RA:cds"/>
    <property type="gene ID" value="AUR62034923"/>
</dbReference>
<evidence type="ECO:0000256" key="2">
    <source>
        <dbReference type="SAM" id="Phobius"/>
    </source>
</evidence>
<feature type="transmembrane region" description="Helical" evidence="2">
    <location>
        <begin position="147"/>
        <end position="167"/>
    </location>
</feature>
<keyword evidence="2" id="KW-0812">Transmembrane</keyword>
<name>A0A803MTD2_CHEQI</name>
<keyword evidence="2" id="KW-0472">Membrane</keyword>
<evidence type="ECO:0000256" key="1">
    <source>
        <dbReference type="SAM" id="MobiDB-lite"/>
    </source>
</evidence>
<feature type="transmembrane region" description="Helical" evidence="2">
    <location>
        <begin position="179"/>
        <end position="195"/>
    </location>
</feature>
<gene>
    <name evidence="3" type="primary">LOC110704181</name>
</gene>
<dbReference type="GeneID" id="110704181"/>
<sequence>MAEEREREGQSAMDSNETTPLLKPTSEEITPSTTIEEPETPTQQNRRSVKTKVPEIELHVYRQGKGPIAVAKSTLGGWDQDQLEVRDIMEEYGFKCIYAFNPNDGGRTVPIRFHPKNGRSLLPYKDGSVISIDGEPKDSMIKPVTRIVVGVALMTVLIAVVVTESPVWAEKFNMKGWRIPPWVLTCAIIVFTRMRKRTKEFLQNRGWC</sequence>
<organism evidence="3 4">
    <name type="scientific">Chenopodium quinoa</name>
    <name type="common">Quinoa</name>
    <dbReference type="NCBI Taxonomy" id="63459"/>
    <lineage>
        <taxon>Eukaryota</taxon>
        <taxon>Viridiplantae</taxon>
        <taxon>Streptophyta</taxon>
        <taxon>Embryophyta</taxon>
        <taxon>Tracheophyta</taxon>
        <taxon>Spermatophyta</taxon>
        <taxon>Magnoliopsida</taxon>
        <taxon>eudicotyledons</taxon>
        <taxon>Gunneridae</taxon>
        <taxon>Pentapetalae</taxon>
        <taxon>Caryophyllales</taxon>
        <taxon>Chenopodiaceae</taxon>
        <taxon>Chenopodioideae</taxon>
        <taxon>Atripliceae</taxon>
        <taxon>Chenopodium</taxon>
    </lineage>
</organism>
<dbReference type="PANTHER" id="PTHR35475:SF1">
    <property type="entry name" value="WD REPEAT PROTEIN"/>
    <property type="match status" value="1"/>
</dbReference>
<dbReference type="EnsemblPlants" id="AUR62034923-RA">
    <property type="protein sequence ID" value="AUR62034923-RA:cds"/>
    <property type="gene ID" value="AUR62034923"/>
</dbReference>
<reference evidence="3" key="1">
    <citation type="journal article" date="2017" name="Nature">
        <title>The genome of Chenopodium quinoa.</title>
        <authorList>
            <person name="Jarvis D.E."/>
            <person name="Ho Y.S."/>
            <person name="Lightfoot D.J."/>
            <person name="Schmoeckel S.M."/>
            <person name="Li B."/>
            <person name="Borm T.J.A."/>
            <person name="Ohyanagi H."/>
            <person name="Mineta K."/>
            <person name="Michell C.T."/>
            <person name="Saber N."/>
            <person name="Kharbatia N.M."/>
            <person name="Rupper R.R."/>
            <person name="Sharp A.R."/>
            <person name="Dally N."/>
            <person name="Boughton B.A."/>
            <person name="Woo Y.H."/>
            <person name="Gao G."/>
            <person name="Schijlen E.G.W.M."/>
            <person name="Guo X."/>
            <person name="Momin A.A."/>
            <person name="Negrao S."/>
            <person name="Al-Babili S."/>
            <person name="Gehring C."/>
            <person name="Roessner U."/>
            <person name="Jung C."/>
            <person name="Murphy K."/>
            <person name="Arold S.T."/>
            <person name="Gojobori T."/>
            <person name="van der Linden C.G."/>
            <person name="van Loo E.N."/>
            <person name="Jellen E.N."/>
            <person name="Maughan P.J."/>
            <person name="Tester M."/>
        </authorList>
    </citation>
    <scope>NUCLEOTIDE SEQUENCE [LARGE SCALE GENOMIC DNA]</scope>
    <source>
        <strain evidence="3">cv. PI 614886</strain>
    </source>
</reference>
<keyword evidence="2" id="KW-1133">Transmembrane helix</keyword>
<dbReference type="OrthoDB" id="658712at2759"/>
<dbReference type="OMA" id="IHLYRQG"/>
<protein>
    <submittedName>
        <fullName evidence="3">Uncharacterized protein</fullName>
    </submittedName>
</protein>
<dbReference type="PANTHER" id="PTHR35475">
    <property type="entry name" value="WD REPEAT PROTEIN"/>
    <property type="match status" value="1"/>
</dbReference>
<dbReference type="KEGG" id="cqi:110704181"/>
<reference evidence="3" key="2">
    <citation type="submission" date="2021-03" db="UniProtKB">
        <authorList>
            <consortium name="EnsemblPlants"/>
        </authorList>
    </citation>
    <scope>IDENTIFICATION</scope>
</reference>
<feature type="region of interest" description="Disordered" evidence="1">
    <location>
        <begin position="1"/>
        <end position="50"/>
    </location>
</feature>